<feature type="domain" description="FAD/NAD(P)-binding" evidence="21">
    <location>
        <begin position="16"/>
        <end position="290"/>
    </location>
</feature>
<dbReference type="InterPro" id="IPR006066">
    <property type="entry name" value="NO2/SO3_Rdtase_FeS/sirohaem_BS"/>
</dbReference>
<proteinExistence type="inferred from homology"/>
<keyword evidence="10" id="KW-0479">Metal-binding</keyword>
<comment type="similarity">
    <text evidence="5">Belongs to the nitrite and sulfite reductase 4Fe-4S domain family.</text>
</comment>
<keyword evidence="13" id="KW-0408">Iron</keyword>
<keyword evidence="11 17" id="KW-0274">FAD</keyword>
<keyword evidence="6" id="KW-0004">4Fe-4S</keyword>
<evidence type="ECO:0000259" key="20">
    <source>
        <dbReference type="Pfam" id="PF04324"/>
    </source>
</evidence>
<protein>
    <submittedName>
        <fullName evidence="23">Nitrite reductase large subunit NirB</fullName>
    </submittedName>
</protein>
<evidence type="ECO:0000256" key="2">
    <source>
        <dbReference type="ARBA" id="ARBA00001966"/>
    </source>
</evidence>
<keyword evidence="14" id="KW-0411">Iron-sulfur</keyword>
<keyword evidence="9" id="KW-0001">2Fe-2S</keyword>
<evidence type="ECO:0000256" key="14">
    <source>
        <dbReference type="ARBA" id="ARBA00023014"/>
    </source>
</evidence>
<dbReference type="InterPro" id="IPR045854">
    <property type="entry name" value="NO2/SO3_Rdtase_4Fe4S_sf"/>
</dbReference>
<dbReference type="Pfam" id="PF18267">
    <property type="entry name" value="Rubredoxin_C"/>
    <property type="match status" value="1"/>
</dbReference>
<keyword evidence="24" id="KW-1185">Reference proteome</keyword>
<feature type="domain" description="Nitrite/sulphite reductase 4Fe-4S" evidence="18">
    <location>
        <begin position="643"/>
        <end position="781"/>
    </location>
</feature>
<dbReference type="Gene3D" id="1.10.10.1100">
    <property type="entry name" value="BFD-like [2Fe-2S]-binding domain"/>
    <property type="match status" value="1"/>
</dbReference>
<evidence type="ECO:0000256" key="17">
    <source>
        <dbReference type="PIRNR" id="PIRNR037149"/>
    </source>
</evidence>
<feature type="domain" description="NADH-rubredoxin oxidoreductase C-terminal" evidence="22">
    <location>
        <begin position="327"/>
        <end position="394"/>
    </location>
</feature>
<comment type="caution">
    <text evidence="23">The sequence shown here is derived from an EMBL/GenBank/DDBJ whole genome shotgun (WGS) entry which is preliminary data.</text>
</comment>
<dbReference type="Gene3D" id="3.30.413.10">
    <property type="entry name" value="Sulfite Reductase Hemoprotein, domain 1"/>
    <property type="match status" value="1"/>
</dbReference>
<dbReference type="PROSITE" id="PS00365">
    <property type="entry name" value="NIR_SIR"/>
    <property type="match status" value="1"/>
</dbReference>
<dbReference type="SUPFAM" id="SSF55124">
    <property type="entry name" value="Nitrite/Sulfite reductase N-terminal domain-like"/>
    <property type="match status" value="1"/>
</dbReference>
<evidence type="ECO:0000256" key="4">
    <source>
        <dbReference type="ARBA" id="ARBA00005096"/>
    </source>
</evidence>
<evidence type="ECO:0000256" key="9">
    <source>
        <dbReference type="ARBA" id="ARBA00022714"/>
    </source>
</evidence>
<evidence type="ECO:0000256" key="15">
    <source>
        <dbReference type="ARBA" id="ARBA00023063"/>
    </source>
</evidence>
<dbReference type="Gene3D" id="3.50.50.60">
    <property type="entry name" value="FAD/NAD(P)-binding domain"/>
    <property type="match status" value="2"/>
</dbReference>
<organism evidence="23 24">
    <name type="scientific">Sphingomonas arantia</name>
    <dbReference type="NCBI Taxonomy" id="1460676"/>
    <lineage>
        <taxon>Bacteria</taxon>
        <taxon>Pseudomonadati</taxon>
        <taxon>Pseudomonadota</taxon>
        <taxon>Alphaproteobacteria</taxon>
        <taxon>Sphingomonadales</taxon>
        <taxon>Sphingomonadaceae</taxon>
        <taxon>Sphingomonas</taxon>
    </lineage>
</organism>
<dbReference type="EMBL" id="JBHUGS010000002">
    <property type="protein sequence ID" value="MFD1950807.1"/>
    <property type="molecule type" value="Genomic_DNA"/>
</dbReference>
<evidence type="ECO:0000256" key="16">
    <source>
        <dbReference type="ARBA" id="ARBA00034078"/>
    </source>
</evidence>
<evidence type="ECO:0000313" key="24">
    <source>
        <dbReference type="Proteomes" id="UP001597400"/>
    </source>
</evidence>
<evidence type="ECO:0000313" key="23">
    <source>
        <dbReference type="EMBL" id="MFD1950807.1"/>
    </source>
</evidence>
<dbReference type="InterPro" id="IPR012744">
    <property type="entry name" value="Nitri_red_NirB"/>
</dbReference>
<dbReference type="InterPro" id="IPR007419">
    <property type="entry name" value="BFD-like_2Fe2S-bd_dom"/>
</dbReference>
<dbReference type="SUPFAM" id="SSF51905">
    <property type="entry name" value="FAD/NAD(P)-binding domain"/>
    <property type="match status" value="2"/>
</dbReference>
<dbReference type="InterPro" id="IPR036136">
    <property type="entry name" value="Nit/Sulf_reduc_fer-like_dom_sf"/>
</dbReference>
<dbReference type="PIRSF" id="PIRSF037149">
    <property type="entry name" value="NirB"/>
    <property type="match status" value="1"/>
</dbReference>
<dbReference type="NCBIfam" id="TIGR02374">
    <property type="entry name" value="nitri_red_nirB"/>
    <property type="match status" value="1"/>
</dbReference>
<evidence type="ECO:0000256" key="10">
    <source>
        <dbReference type="ARBA" id="ARBA00022723"/>
    </source>
</evidence>
<dbReference type="PRINTS" id="PR00368">
    <property type="entry name" value="FADPNR"/>
</dbReference>
<dbReference type="PANTHER" id="PTHR43809:SF1">
    <property type="entry name" value="NITRITE REDUCTASE (NADH) LARGE SUBUNIT"/>
    <property type="match status" value="1"/>
</dbReference>
<accession>A0ABW4TVR6</accession>
<comment type="cofactor">
    <cofactor evidence="16">
        <name>[2Fe-2S] cluster</name>
        <dbReference type="ChEBI" id="CHEBI:190135"/>
    </cofactor>
</comment>
<reference evidence="24" key="1">
    <citation type="journal article" date="2019" name="Int. J. Syst. Evol. Microbiol.">
        <title>The Global Catalogue of Microorganisms (GCM) 10K type strain sequencing project: providing services to taxonomists for standard genome sequencing and annotation.</title>
        <authorList>
            <consortium name="The Broad Institute Genomics Platform"/>
            <consortium name="The Broad Institute Genome Sequencing Center for Infectious Disease"/>
            <person name="Wu L."/>
            <person name="Ma J."/>
        </authorList>
    </citation>
    <scope>NUCLEOTIDE SEQUENCE [LARGE SCALE GENOMIC DNA]</scope>
    <source>
        <strain evidence="24">CGMCC 1.12702</strain>
    </source>
</reference>
<dbReference type="CDD" id="cd19943">
    <property type="entry name" value="NirB_Fer2_BFD-like_1"/>
    <property type="match status" value="1"/>
</dbReference>
<dbReference type="InterPro" id="IPR017121">
    <property type="entry name" value="Nitrite_Rdtase_lsu"/>
</dbReference>
<evidence type="ECO:0000256" key="12">
    <source>
        <dbReference type="ARBA" id="ARBA00023002"/>
    </source>
</evidence>
<dbReference type="InterPro" id="IPR036188">
    <property type="entry name" value="FAD/NAD-bd_sf"/>
</dbReference>
<comment type="cofactor">
    <cofactor evidence="1">
        <name>siroheme</name>
        <dbReference type="ChEBI" id="CHEBI:60052"/>
    </cofactor>
</comment>
<dbReference type="PRINTS" id="PR00397">
    <property type="entry name" value="SIROHAEM"/>
</dbReference>
<dbReference type="InterPro" id="IPR006067">
    <property type="entry name" value="NO2/SO3_Rdtase_4Fe4S_dom"/>
</dbReference>
<dbReference type="RefSeq" id="WP_380929083.1">
    <property type="nucleotide sequence ID" value="NZ_JBHUGS010000002.1"/>
</dbReference>
<dbReference type="PANTHER" id="PTHR43809">
    <property type="entry name" value="NITRITE REDUCTASE (NADH) LARGE SUBUNIT"/>
    <property type="match status" value="1"/>
</dbReference>
<keyword evidence="7" id="KW-0349">Heme</keyword>
<dbReference type="InterPro" id="IPR023753">
    <property type="entry name" value="FAD/NAD-binding_dom"/>
</dbReference>
<name>A0ABW4TVR6_9SPHN</name>
<comment type="cofactor">
    <cofactor evidence="2">
        <name>[4Fe-4S] cluster</name>
        <dbReference type="ChEBI" id="CHEBI:49883"/>
    </cofactor>
</comment>
<evidence type="ECO:0000259" key="18">
    <source>
        <dbReference type="Pfam" id="PF01077"/>
    </source>
</evidence>
<evidence type="ECO:0000256" key="13">
    <source>
        <dbReference type="ARBA" id="ARBA00023004"/>
    </source>
</evidence>
<dbReference type="Pfam" id="PF07992">
    <property type="entry name" value="Pyr_redox_2"/>
    <property type="match status" value="1"/>
</dbReference>
<evidence type="ECO:0000256" key="3">
    <source>
        <dbReference type="ARBA" id="ARBA00001974"/>
    </source>
</evidence>
<feature type="domain" description="BFD-like [2Fe-2S]-binding" evidence="20">
    <location>
        <begin position="432"/>
        <end position="479"/>
    </location>
</feature>
<evidence type="ECO:0000256" key="8">
    <source>
        <dbReference type="ARBA" id="ARBA00022630"/>
    </source>
</evidence>
<feature type="domain" description="BFD-like [2Fe-2S]-binding" evidence="20">
    <location>
        <begin position="495"/>
        <end position="544"/>
    </location>
</feature>
<evidence type="ECO:0000256" key="6">
    <source>
        <dbReference type="ARBA" id="ARBA00022485"/>
    </source>
</evidence>
<dbReference type="InterPro" id="IPR005117">
    <property type="entry name" value="NiRdtase/SiRdtase_haem-b_fer"/>
</dbReference>
<comment type="pathway">
    <text evidence="4">Nitrogen metabolism; nitrate reduction (assimilation).</text>
</comment>
<keyword evidence="15 17" id="KW-0534">Nitrate assimilation</keyword>
<dbReference type="InterPro" id="IPR052034">
    <property type="entry name" value="NasD-like"/>
</dbReference>
<evidence type="ECO:0000256" key="5">
    <source>
        <dbReference type="ARBA" id="ARBA00010429"/>
    </source>
</evidence>
<evidence type="ECO:0000259" key="22">
    <source>
        <dbReference type="Pfam" id="PF18267"/>
    </source>
</evidence>
<dbReference type="CDD" id="cd19944">
    <property type="entry name" value="NirB_Fer2_BFD-like_2"/>
    <property type="match status" value="1"/>
</dbReference>
<evidence type="ECO:0000256" key="7">
    <source>
        <dbReference type="ARBA" id="ARBA00022617"/>
    </source>
</evidence>
<gene>
    <name evidence="23" type="primary">nirB</name>
    <name evidence="23" type="ORF">ACFSGX_08510</name>
</gene>
<dbReference type="Pfam" id="PF01077">
    <property type="entry name" value="NIR_SIR"/>
    <property type="match status" value="1"/>
</dbReference>
<sequence>MEHQTITPAPHDPREHLVVIGNGMAGCRAVEELIARDPTRYRVTIFGAEPHVNYNRIMLSPVLAGEKTFEQIVINDHAWYATNTITLVTSDPVQAIDRTAKTVTARSGLTVSYDRLLIATGSDPFIIPVPGKDLPGVISFRDMADVDHMLAAAGKGGAAVVIGGGLLGLEAAHGLTLRGMKVTVIHLMPTLMERQLDEAAGWLLKSALEARGQTILTEANTAEIVGDTHVEGVLLKDGTLIPASLVVMAVGIRPSVALARDAGLEIGRGIKVDDHMVTSDPSILAVGECVEHDGNVYGLVAPLWDMCRALADGLTDSHSGYRGSVTSTKLKVAGLDVFSAGDFSGGADAEDIVLRDASRGIYKRVVVKHDRIVGAVLYGDTTDGGWYFDLLKRGEDIAPIRDMLIFGQAFAAGGGAADPKAAVAALSDEAEICGCNGVSKGQVVACIGAGNTTLDAVRATCKASASCGSCTGLVETLLAVTLGDEYSGERAVKTVCKCTSFGHDDVRREIVAQGMRSIPEVMQKMSWSTPDGCSSCRPALNYYLLCALPGDYKDDQQSRYVNERLHANIQKDGTYSVVPRMWGGLTNPRELRAIADVVEKYDAPMVKVTGGQRLDIFGIKKEDLPAVWADLNAAGMVSGHAYGKSLRTVKTCVGSDWCRFGTQDSTGLGVKVERMTWGSWMPHKFKIAVSGCPRNCAEATIKDFGVVCVDSGYELSVGGNGGMKVRATDFLCKVATEEEAMHYCAAFIQLYREEARYLERTAPWIERIGVAYIRERIAEDAEGRDALAARFLFSQQFTQDDPWAARAAGEHREQHAPMARFTPIDATREMA</sequence>
<evidence type="ECO:0000256" key="1">
    <source>
        <dbReference type="ARBA" id="ARBA00001929"/>
    </source>
</evidence>
<comment type="cofactor">
    <cofactor evidence="3 17">
        <name>FAD</name>
        <dbReference type="ChEBI" id="CHEBI:57692"/>
    </cofactor>
</comment>
<feature type="domain" description="Nitrite/Sulfite reductase ferredoxin-like" evidence="19">
    <location>
        <begin position="570"/>
        <end position="634"/>
    </location>
</feature>
<dbReference type="Proteomes" id="UP001597400">
    <property type="component" value="Unassembled WGS sequence"/>
</dbReference>
<dbReference type="SUPFAM" id="SSF56014">
    <property type="entry name" value="Nitrite and sulphite reductase 4Fe-4S domain-like"/>
    <property type="match status" value="1"/>
</dbReference>
<dbReference type="Gene3D" id="3.30.390.30">
    <property type="match status" value="1"/>
</dbReference>
<dbReference type="Pfam" id="PF03460">
    <property type="entry name" value="NIR_SIR_ferr"/>
    <property type="match status" value="1"/>
</dbReference>
<evidence type="ECO:0000259" key="19">
    <source>
        <dbReference type="Pfam" id="PF03460"/>
    </source>
</evidence>
<dbReference type="PRINTS" id="PR00411">
    <property type="entry name" value="PNDRDTASEI"/>
</dbReference>
<dbReference type="InterPro" id="IPR041575">
    <property type="entry name" value="Rubredoxin_C"/>
</dbReference>
<dbReference type="InterPro" id="IPR041854">
    <property type="entry name" value="BFD-like_2Fe2S-bd_dom_sf"/>
</dbReference>
<dbReference type="InterPro" id="IPR016156">
    <property type="entry name" value="FAD/NAD-linked_Rdtase_dimer_sf"/>
</dbReference>
<evidence type="ECO:0000259" key="21">
    <source>
        <dbReference type="Pfam" id="PF07992"/>
    </source>
</evidence>
<dbReference type="Pfam" id="PF04324">
    <property type="entry name" value="Fer2_BFD"/>
    <property type="match status" value="2"/>
</dbReference>
<keyword evidence="8 17" id="KW-0285">Flavoprotein</keyword>
<evidence type="ECO:0000256" key="11">
    <source>
        <dbReference type="ARBA" id="ARBA00022827"/>
    </source>
</evidence>
<keyword evidence="12" id="KW-0560">Oxidoreductase</keyword>